<feature type="region of interest" description="Disordered" evidence="1">
    <location>
        <begin position="183"/>
        <end position="251"/>
    </location>
</feature>
<dbReference type="Proteomes" id="UP000239485">
    <property type="component" value="Unassembled WGS sequence"/>
</dbReference>
<comment type="caution">
    <text evidence="2">The sequence shown here is derived from an EMBL/GenBank/DDBJ whole genome shotgun (WGS) entry which is preliminary data.</text>
</comment>
<evidence type="ECO:0000313" key="3">
    <source>
        <dbReference type="Proteomes" id="UP000239485"/>
    </source>
</evidence>
<protein>
    <submittedName>
        <fullName evidence="2">Uncharacterized protein</fullName>
    </submittedName>
</protein>
<feature type="compositionally biased region" description="Low complexity" evidence="1">
    <location>
        <begin position="214"/>
        <end position="239"/>
    </location>
</feature>
<name>A0A2S6IM89_9ACTN</name>
<keyword evidence="3" id="KW-1185">Reference proteome</keyword>
<evidence type="ECO:0000313" key="2">
    <source>
        <dbReference type="EMBL" id="PPK95353.1"/>
    </source>
</evidence>
<proteinExistence type="predicted"/>
<feature type="compositionally biased region" description="Polar residues" evidence="1">
    <location>
        <begin position="188"/>
        <end position="203"/>
    </location>
</feature>
<dbReference type="EMBL" id="PTJD01000006">
    <property type="protein sequence ID" value="PPK95353.1"/>
    <property type="molecule type" value="Genomic_DNA"/>
</dbReference>
<reference evidence="2 3" key="1">
    <citation type="submission" date="2018-02" db="EMBL/GenBank/DDBJ databases">
        <title>Genomic Encyclopedia of Archaeal and Bacterial Type Strains, Phase II (KMG-II): from individual species to whole genera.</title>
        <authorList>
            <person name="Goeker M."/>
        </authorList>
    </citation>
    <scope>NUCLEOTIDE SEQUENCE [LARGE SCALE GENOMIC DNA]</scope>
    <source>
        <strain evidence="2 3">DSM 22857</strain>
    </source>
</reference>
<dbReference type="RefSeq" id="WP_104432722.1">
    <property type="nucleotide sequence ID" value="NZ_PTJD01000006.1"/>
</dbReference>
<dbReference type="AlphaFoldDB" id="A0A2S6IM89"/>
<evidence type="ECO:0000256" key="1">
    <source>
        <dbReference type="SAM" id="MobiDB-lite"/>
    </source>
</evidence>
<sequence>MSASEGSAWRRDFSRDARKLGITAAVKMAFEAWQGDRRARTTRQGAVIGGGVARAATGGVRFAAGDWMGGGAQVVSGGLQVVGAGNAVHKDRATLDAAVLIADGLVASARADWPRELDKVLLGVQRQRQDLLHDRPGPAATETPVGRGRQITWALHAAGLPPGSAAEGYRHVCAELRRLHAEAPPRTPSVQPERAQSTRSTLSVVRAALSHRTAPAAAPSPSGASEAADARRQPPARAASVVHRPRGAFER</sequence>
<gene>
    <name evidence="2" type="ORF">CLV92_106174</name>
</gene>
<accession>A0A2S6IM89</accession>
<organism evidence="2 3">
    <name type="scientific">Kineococcus xinjiangensis</name>
    <dbReference type="NCBI Taxonomy" id="512762"/>
    <lineage>
        <taxon>Bacteria</taxon>
        <taxon>Bacillati</taxon>
        <taxon>Actinomycetota</taxon>
        <taxon>Actinomycetes</taxon>
        <taxon>Kineosporiales</taxon>
        <taxon>Kineosporiaceae</taxon>
        <taxon>Kineococcus</taxon>
    </lineage>
</organism>